<dbReference type="InterPro" id="IPR051678">
    <property type="entry name" value="AGP_Transferase"/>
</dbReference>
<evidence type="ECO:0000256" key="1">
    <source>
        <dbReference type="SAM" id="MobiDB-lite"/>
    </source>
</evidence>
<keyword evidence="4" id="KW-1185">Reference proteome</keyword>
<comment type="caution">
    <text evidence="3">The sequence shown here is derived from an EMBL/GenBank/DDBJ whole genome shotgun (WGS) entry which is preliminary data.</text>
</comment>
<dbReference type="SUPFAM" id="SSF56112">
    <property type="entry name" value="Protein kinase-like (PK-like)"/>
    <property type="match status" value="1"/>
</dbReference>
<name>A0ABR1PFD8_DIAER</name>
<dbReference type="EMBL" id="JAKNSF020000013">
    <property type="protein sequence ID" value="KAK7735456.1"/>
    <property type="molecule type" value="Genomic_DNA"/>
</dbReference>
<reference evidence="3 4" key="1">
    <citation type="submission" date="2024-02" db="EMBL/GenBank/DDBJ databases">
        <title>De novo assembly and annotation of 12 fungi associated with fruit tree decline syndrome in Ontario, Canada.</title>
        <authorList>
            <person name="Sulman M."/>
            <person name="Ellouze W."/>
            <person name="Ilyukhin E."/>
        </authorList>
    </citation>
    <scope>NUCLEOTIDE SEQUENCE [LARGE SCALE GENOMIC DNA]</scope>
    <source>
        <strain evidence="3 4">M169</strain>
    </source>
</reference>
<proteinExistence type="predicted"/>
<dbReference type="InterPro" id="IPR002575">
    <property type="entry name" value="Aminoglycoside_PTrfase"/>
</dbReference>
<feature type="domain" description="Aminoglycoside phosphotransferase" evidence="2">
    <location>
        <begin position="89"/>
        <end position="287"/>
    </location>
</feature>
<sequence length="322" mass="36924">MDSDPDQCHYQQAKPDSTSACSALDTPSSSHSSSATQTPQSSPEQHVVKPVIVRISPDCPKIVLPHLPRRKGRSWLFRYEEGVLMKQSYDTRTSECAAMQYVHQHAPGVPVPEVFESDFDDPRVGRIFMEEIPGDTLENVWPSLDLIQKELACRDLWDIIMALRQIPRPEGIPPEKCLYTTVDGSPLYPQGGLTGNEVAPLREDQHNTDDAFRNFIIQRYRENHGPSDEVKNNFPRCETAVFTHGDIKPRNIMAAPDGRITSLLDFEYAGFMPEYWEDLGMFMEIWEWEKDWAHMMMQTKPSSWDFEAPRALCRVAKRVLHF</sequence>
<dbReference type="Proteomes" id="UP001430848">
    <property type="component" value="Unassembled WGS sequence"/>
</dbReference>
<dbReference type="Pfam" id="PF01636">
    <property type="entry name" value="APH"/>
    <property type="match status" value="1"/>
</dbReference>
<feature type="region of interest" description="Disordered" evidence="1">
    <location>
        <begin position="1"/>
        <end position="46"/>
    </location>
</feature>
<feature type="compositionally biased region" description="Low complexity" evidence="1">
    <location>
        <begin position="26"/>
        <end position="45"/>
    </location>
</feature>
<dbReference type="Gene3D" id="3.90.1200.10">
    <property type="match status" value="1"/>
</dbReference>
<evidence type="ECO:0000259" key="2">
    <source>
        <dbReference type="Pfam" id="PF01636"/>
    </source>
</evidence>
<protein>
    <recommendedName>
        <fullName evidence="2">Aminoglycoside phosphotransferase domain-containing protein</fullName>
    </recommendedName>
</protein>
<dbReference type="PANTHER" id="PTHR21310:SF58">
    <property type="entry name" value="AMINOGLYCOSIDE PHOSPHOTRANSFERASE DOMAIN-CONTAINING PROTEIN"/>
    <property type="match status" value="1"/>
</dbReference>
<evidence type="ECO:0000313" key="4">
    <source>
        <dbReference type="Proteomes" id="UP001430848"/>
    </source>
</evidence>
<dbReference type="PANTHER" id="PTHR21310">
    <property type="entry name" value="AMINOGLYCOSIDE PHOSPHOTRANSFERASE-RELATED-RELATED"/>
    <property type="match status" value="1"/>
</dbReference>
<gene>
    <name evidence="3" type="ORF">SLS63_003926</name>
</gene>
<evidence type="ECO:0000313" key="3">
    <source>
        <dbReference type="EMBL" id="KAK7735456.1"/>
    </source>
</evidence>
<accession>A0ABR1PFD8</accession>
<dbReference type="CDD" id="cd05120">
    <property type="entry name" value="APH_ChoK_like"/>
    <property type="match status" value="1"/>
</dbReference>
<dbReference type="InterPro" id="IPR011009">
    <property type="entry name" value="Kinase-like_dom_sf"/>
</dbReference>
<organism evidence="3 4">
    <name type="scientific">Diaporthe eres</name>
    <name type="common">Phomopsis oblonga</name>
    <dbReference type="NCBI Taxonomy" id="83184"/>
    <lineage>
        <taxon>Eukaryota</taxon>
        <taxon>Fungi</taxon>
        <taxon>Dikarya</taxon>
        <taxon>Ascomycota</taxon>
        <taxon>Pezizomycotina</taxon>
        <taxon>Sordariomycetes</taxon>
        <taxon>Sordariomycetidae</taxon>
        <taxon>Diaporthales</taxon>
        <taxon>Diaporthaceae</taxon>
        <taxon>Diaporthe</taxon>
        <taxon>Diaporthe eres species complex</taxon>
    </lineage>
</organism>